<comment type="cofactor">
    <cofactor evidence="1">
        <name>pyridoxal 5'-phosphate</name>
        <dbReference type="ChEBI" id="CHEBI:597326"/>
    </cofactor>
</comment>
<evidence type="ECO:0000313" key="7">
    <source>
        <dbReference type="EMBL" id="RGL12223.1"/>
    </source>
</evidence>
<evidence type="ECO:0000256" key="5">
    <source>
        <dbReference type="ARBA" id="ARBA00050776"/>
    </source>
</evidence>
<dbReference type="InterPro" id="IPR016454">
    <property type="entry name" value="Cysteine_dSase"/>
</dbReference>
<gene>
    <name evidence="7" type="ORF">DXC81_00735</name>
</gene>
<sequence>MIYLNCAATSLMRPPCVAQAVSQALTSLGSSSRGTSTRDLMAARGAYGCRVEIAALLGSSHPDRVIFAANATQALNTAIFGLVRAGDRVVTTVMEHNSVLRPLYALERQRGIDLAIVGLDDDGLLGYKQLERVVEGARLVCCTHASNLTGDVVDIERVARITHAAGALLLVDASQTAGAYPVNMEAVGADVLCFTGHKALMGPTGTGGLIANPRIDIEPLLFGGTGVFSDQKDQPIAWPEHLEAGTLNGHGLAGLTQSASFIRAQGVDAIHKRLAALRAHFVAGLAQIPGITVYGSNACDHVATVALNLAGCESSALADALAWRYDIATRAGLHCAPLMHRALGTQGAGSVRFSFGYYTTQEEVDAALAALSELAAEDSDDAGSAR</sequence>
<evidence type="ECO:0000256" key="4">
    <source>
        <dbReference type="ARBA" id="ARBA00022898"/>
    </source>
</evidence>
<name>A0A3E4QZI0_9ACTN</name>
<proteinExistence type="inferred from homology"/>
<reference evidence="7 8" key="1">
    <citation type="submission" date="2018-08" db="EMBL/GenBank/DDBJ databases">
        <title>A genome reference for cultivated species of the human gut microbiota.</title>
        <authorList>
            <person name="Zou Y."/>
            <person name="Xue W."/>
            <person name="Luo G."/>
        </authorList>
    </citation>
    <scope>NUCLEOTIDE SEQUENCE [LARGE SCALE GENOMIC DNA]</scope>
    <source>
        <strain evidence="7 8">TF08-14</strain>
    </source>
</reference>
<dbReference type="InterPro" id="IPR015424">
    <property type="entry name" value="PyrdxlP-dep_Trfase"/>
</dbReference>
<dbReference type="InterPro" id="IPR015422">
    <property type="entry name" value="PyrdxlP-dep_Trfase_small"/>
</dbReference>
<dbReference type="EC" id="2.8.1.7" evidence="3"/>
<accession>A0A3E4QZI0</accession>
<dbReference type="Gene3D" id="3.90.1150.10">
    <property type="entry name" value="Aspartate Aminotransferase, domain 1"/>
    <property type="match status" value="1"/>
</dbReference>
<dbReference type="Pfam" id="PF00266">
    <property type="entry name" value="Aminotran_5"/>
    <property type="match status" value="1"/>
</dbReference>
<dbReference type="RefSeq" id="WP_117678748.1">
    <property type="nucleotide sequence ID" value="NZ_QSRJ01000001.1"/>
</dbReference>
<dbReference type="GO" id="GO:0031071">
    <property type="term" value="F:cysteine desulfurase activity"/>
    <property type="evidence" value="ECO:0007669"/>
    <property type="project" value="UniProtKB-EC"/>
</dbReference>
<protein>
    <recommendedName>
        <fullName evidence="3">cysteine desulfurase</fullName>
        <ecNumber evidence="3">2.8.1.7</ecNumber>
    </recommendedName>
</protein>
<dbReference type="GO" id="GO:0008483">
    <property type="term" value="F:transaminase activity"/>
    <property type="evidence" value="ECO:0007669"/>
    <property type="project" value="UniProtKB-KW"/>
</dbReference>
<keyword evidence="4" id="KW-0663">Pyridoxal phosphate</keyword>
<dbReference type="Proteomes" id="UP000260943">
    <property type="component" value="Unassembled WGS sequence"/>
</dbReference>
<comment type="similarity">
    <text evidence="2">Belongs to the class-V pyridoxal-phosphate-dependent aminotransferase family. Csd subfamily.</text>
</comment>
<dbReference type="PANTHER" id="PTHR43586:SF4">
    <property type="entry name" value="ISOPENICILLIN N EPIMERASE"/>
    <property type="match status" value="1"/>
</dbReference>
<evidence type="ECO:0000313" key="8">
    <source>
        <dbReference type="Proteomes" id="UP000260943"/>
    </source>
</evidence>
<dbReference type="Gene3D" id="3.40.640.10">
    <property type="entry name" value="Type I PLP-dependent aspartate aminotransferase-like (Major domain)"/>
    <property type="match status" value="1"/>
</dbReference>
<keyword evidence="7" id="KW-0032">Aminotransferase</keyword>
<evidence type="ECO:0000256" key="1">
    <source>
        <dbReference type="ARBA" id="ARBA00001933"/>
    </source>
</evidence>
<comment type="caution">
    <text evidence="7">The sequence shown here is derived from an EMBL/GenBank/DDBJ whole genome shotgun (WGS) entry which is preliminary data.</text>
</comment>
<dbReference type="SUPFAM" id="SSF53383">
    <property type="entry name" value="PLP-dependent transferases"/>
    <property type="match status" value="1"/>
</dbReference>
<dbReference type="PIRSF" id="PIRSF005572">
    <property type="entry name" value="NifS"/>
    <property type="match status" value="1"/>
</dbReference>
<evidence type="ECO:0000256" key="2">
    <source>
        <dbReference type="ARBA" id="ARBA00010447"/>
    </source>
</evidence>
<comment type="catalytic activity">
    <reaction evidence="5">
        <text>(sulfur carrier)-H + L-cysteine = (sulfur carrier)-SH + L-alanine</text>
        <dbReference type="Rhea" id="RHEA:43892"/>
        <dbReference type="Rhea" id="RHEA-COMP:14737"/>
        <dbReference type="Rhea" id="RHEA-COMP:14739"/>
        <dbReference type="ChEBI" id="CHEBI:29917"/>
        <dbReference type="ChEBI" id="CHEBI:35235"/>
        <dbReference type="ChEBI" id="CHEBI:57972"/>
        <dbReference type="ChEBI" id="CHEBI:64428"/>
        <dbReference type="EC" id="2.8.1.7"/>
    </reaction>
</comment>
<keyword evidence="7" id="KW-0808">Transferase</keyword>
<evidence type="ECO:0000256" key="3">
    <source>
        <dbReference type="ARBA" id="ARBA00012239"/>
    </source>
</evidence>
<dbReference type="PANTHER" id="PTHR43586">
    <property type="entry name" value="CYSTEINE DESULFURASE"/>
    <property type="match status" value="1"/>
</dbReference>
<dbReference type="InterPro" id="IPR015421">
    <property type="entry name" value="PyrdxlP-dep_Trfase_major"/>
</dbReference>
<dbReference type="EMBL" id="QSRJ01000001">
    <property type="protein sequence ID" value="RGL12223.1"/>
    <property type="molecule type" value="Genomic_DNA"/>
</dbReference>
<dbReference type="InterPro" id="IPR000192">
    <property type="entry name" value="Aminotrans_V_dom"/>
</dbReference>
<evidence type="ECO:0000259" key="6">
    <source>
        <dbReference type="Pfam" id="PF00266"/>
    </source>
</evidence>
<feature type="domain" description="Aminotransferase class V" evidence="6">
    <location>
        <begin position="2"/>
        <end position="366"/>
    </location>
</feature>
<organism evidence="7 8">
    <name type="scientific">Collinsella tanakaei</name>
    <dbReference type="NCBI Taxonomy" id="626935"/>
    <lineage>
        <taxon>Bacteria</taxon>
        <taxon>Bacillati</taxon>
        <taxon>Actinomycetota</taxon>
        <taxon>Coriobacteriia</taxon>
        <taxon>Coriobacteriales</taxon>
        <taxon>Coriobacteriaceae</taxon>
        <taxon>Collinsella</taxon>
    </lineage>
</organism>
<dbReference type="AlphaFoldDB" id="A0A3E4QZI0"/>